<protein>
    <submittedName>
        <fullName evidence="5">Cytochrome p450 oxidoreductase</fullName>
    </submittedName>
</protein>
<dbReference type="PRINTS" id="PR00369">
    <property type="entry name" value="FLAVODOXIN"/>
</dbReference>
<feature type="region of interest" description="Disordered" evidence="2">
    <location>
        <begin position="186"/>
        <end position="210"/>
    </location>
</feature>
<feature type="compositionally biased region" description="Acidic residues" evidence="2">
    <location>
        <begin position="199"/>
        <end position="210"/>
    </location>
</feature>
<dbReference type="GO" id="GO:0010181">
    <property type="term" value="F:FMN binding"/>
    <property type="evidence" value="ECO:0007669"/>
    <property type="project" value="InterPro"/>
</dbReference>
<dbReference type="InterPro" id="IPR029039">
    <property type="entry name" value="Flavoprotein-like_sf"/>
</dbReference>
<keyword evidence="1" id="KW-0285">Flavoprotein</keyword>
<dbReference type="PANTHER" id="PTHR19384">
    <property type="entry name" value="NITRIC OXIDE SYNTHASE-RELATED"/>
    <property type="match status" value="1"/>
</dbReference>
<keyword evidence="3" id="KW-1133">Transmembrane helix</keyword>
<dbReference type="InterPro" id="IPR008254">
    <property type="entry name" value="Flavodoxin/NO_synth"/>
</dbReference>
<comment type="caution">
    <text evidence="5">The sequence shown here is derived from an EMBL/GenBank/DDBJ whole genome shotgun (WGS) entry which is preliminary data.</text>
</comment>
<dbReference type="Gene3D" id="3.40.50.360">
    <property type="match status" value="1"/>
</dbReference>
<dbReference type="Pfam" id="PF00258">
    <property type="entry name" value="Flavodoxin_1"/>
    <property type="match status" value="1"/>
</dbReference>
<proteinExistence type="predicted"/>
<gene>
    <name evidence="5" type="ORF">mRhiFer1_013347</name>
</gene>
<evidence type="ECO:0000256" key="2">
    <source>
        <dbReference type="SAM" id="MobiDB-lite"/>
    </source>
</evidence>
<dbReference type="GO" id="GO:0050660">
    <property type="term" value="F:flavin adenine dinucleotide binding"/>
    <property type="evidence" value="ECO:0007669"/>
    <property type="project" value="TreeGrafter"/>
</dbReference>
<evidence type="ECO:0000313" key="6">
    <source>
        <dbReference type="Proteomes" id="UP000585614"/>
    </source>
</evidence>
<keyword evidence="3" id="KW-0812">Transmembrane</keyword>
<evidence type="ECO:0000259" key="4">
    <source>
        <dbReference type="PROSITE" id="PS50902"/>
    </source>
</evidence>
<keyword evidence="3" id="KW-0472">Membrane</keyword>
<dbReference type="GO" id="GO:0003958">
    <property type="term" value="F:NADPH-hemoprotein reductase activity"/>
    <property type="evidence" value="ECO:0007669"/>
    <property type="project" value="TreeGrafter"/>
</dbReference>
<dbReference type="SUPFAM" id="SSF52218">
    <property type="entry name" value="Flavoproteins"/>
    <property type="match status" value="1"/>
</dbReference>
<dbReference type="EMBL" id="JACAGC010000007">
    <property type="protein sequence ID" value="KAF6357420.1"/>
    <property type="molecule type" value="Genomic_DNA"/>
</dbReference>
<dbReference type="GO" id="GO:0005829">
    <property type="term" value="C:cytosol"/>
    <property type="evidence" value="ECO:0007669"/>
    <property type="project" value="TreeGrafter"/>
</dbReference>
<dbReference type="Proteomes" id="UP000585614">
    <property type="component" value="Unassembled WGS sequence"/>
</dbReference>
<reference evidence="5 6" key="1">
    <citation type="journal article" date="2020" name="Nature">
        <title>Six reference-quality genomes reveal evolution of bat adaptations.</title>
        <authorList>
            <person name="Jebb D."/>
            <person name="Huang Z."/>
            <person name="Pippel M."/>
            <person name="Hughes G.M."/>
            <person name="Lavrichenko K."/>
            <person name="Devanna P."/>
            <person name="Winkler S."/>
            <person name="Jermiin L.S."/>
            <person name="Skirmuntt E.C."/>
            <person name="Katzourakis A."/>
            <person name="Burkitt-Gray L."/>
            <person name="Ray D.A."/>
            <person name="Sullivan K.A.M."/>
            <person name="Roscito J.G."/>
            <person name="Kirilenko B.M."/>
            <person name="Davalos L.M."/>
            <person name="Corthals A.P."/>
            <person name="Power M.L."/>
            <person name="Jones G."/>
            <person name="Ransome R.D."/>
            <person name="Dechmann D.K.N."/>
            <person name="Locatelli A.G."/>
            <person name="Puechmaille S.J."/>
            <person name="Fedrigo O."/>
            <person name="Jarvis E.D."/>
            <person name="Hiller M."/>
            <person name="Vernes S.C."/>
            <person name="Myers E.W."/>
            <person name="Teeling E.C."/>
        </authorList>
    </citation>
    <scope>NUCLEOTIDE SEQUENCE [LARGE SCALE GENOMIC DNA]</scope>
    <source>
        <strain evidence="5">MRhiFer1</strain>
        <tissue evidence="5">Lung</tissue>
    </source>
</reference>
<accession>A0A7J7Y7E0</accession>
<dbReference type="PANTHER" id="PTHR19384:SF17">
    <property type="entry name" value="NADPH--CYTOCHROME P450 REDUCTASE"/>
    <property type="match status" value="1"/>
</dbReference>
<evidence type="ECO:0000256" key="3">
    <source>
        <dbReference type="SAM" id="Phobius"/>
    </source>
</evidence>
<feature type="transmembrane region" description="Helical" evidence="3">
    <location>
        <begin position="20"/>
        <end position="43"/>
    </location>
</feature>
<evidence type="ECO:0000313" key="5">
    <source>
        <dbReference type="EMBL" id="KAF6357420.1"/>
    </source>
</evidence>
<dbReference type="AlphaFoldDB" id="A0A7J7Y7E0"/>
<dbReference type="GO" id="GO:0009725">
    <property type="term" value="P:response to hormone"/>
    <property type="evidence" value="ECO:0007669"/>
    <property type="project" value="TreeGrafter"/>
</dbReference>
<dbReference type="PROSITE" id="PS50902">
    <property type="entry name" value="FLAVODOXIN_LIKE"/>
    <property type="match status" value="1"/>
</dbReference>
<feature type="domain" description="Flavodoxin-like" evidence="4">
    <location>
        <begin position="80"/>
        <end position="210"/>
    </location>
</feature>
<name>A0A7J7Y7E0_RHIFE</name>
<evidence type="ECO:0000256" key="1">
    <source>
        <dbReference type="ARBA" id="ARBA00022630"/>
    </source>
</evidence>
<organism evidence="5 6">
    <name type="scientific">Rhinolophus ferrumequinum</name>
    <name type="common">Greater horseshoe bat</name>
    <dbReference type="NCBI Taxonomy" id="59479"/>
    <lineage>
        <taxon>Eukaryota</taxon>
        <taxon>Metazoa</taxon>
        <taxon>Chordata</taxon>
        <taxon>Craniata</taxon>
        <taxon>Vertebrata</taxon>
        <taxon>Euteleostomi</taxon>
        <taxon>Mammalia</taxon>
        <taxon>Eutheria</taxon>
        <taxon>Laurasiatheria</taxon>
        <taxon>Chiroptera</taxon>
        <taxon>Yinpterochiroptera</taxon>
        <taxon>Rhinolophoidea</taxon>
        <taxon>Rhinolophidae</taxon>
        <taxon>Rhinolophinae</taxon>
        <taxon>Rhinolophus</taxon>
    </lineage>
</organism>
<sequence>MEDSNIDTSTTTSETIAEEVSLFSMPDIILFSLIVGLLTYWFLFRKKKDEIPEFTKIQPTASSVKDSSFVEKMKKTGRNIIVFYGSQTGTAEEFANRLSKDAHRYGMRGMSADPEEYDLADLGSLSEIENSLAVFCMATYGEGDPTDNAQDFYDWLQETDVDLSGVKYAVFGLGNKTYEHFNAMGKHRHGQGVRGGDGPPEELPEPETPL</sequence>
<dbReference type="InterPro" id="IPR001094">
    <property type="entry name" value="Flavdoxin-like"/>
</dbReference>